<dbReference type="SMART" id="SM00387">
    <property type="entry name" value="HATPase_c"/>
    <property type="match status" value="1"/>
</dbReference>
<dbReference type="PRINTS" id="PR00344">
    <property type="entry name" value="BCTRLSENSOR"/>
</dbReference>
<proteinExistence type="predicted"/>
<dbReference type="PANTHER" id="PTHR43047">
    <property type="entry name" value="TWO-COMPONENT HISTIDINE PROTEIN KINASE"/>
    <property type="match status" value="1"/>
</dbReference>
<dbReference type="SUPFAM" id="SSF52172">
    <property type="entry name" value="CheY-like"/>
    <property type="match status" value="1"/>
</dbReference>
<dbReference type="SMART" id="SM00388">
    <property type="entry name" value="HisKA"/>
    <property type="match status" value="1"/>
</dbReference>
<dbReference type="Gene3D" id="1.20.120.160">
    <property type="entry name" value="HPT domain"/>
    <property type="match status" value="1"/>
</dbReference>
<evidence type="ECO:0000256" key="16">
    <source>
        <dbReference type="PROSITE-ProRule" id="PRU00110"/>
    </source>
</evidence>
<dbReference type="EC" id="2.7.13.3" evidence="3"/>
<evidence type="ECO:0000259" key="21">
    <source>
        <dbReference type="PROSITE" id="PS50110"/>
    </source>
</evidence>
<dbReference type="InterPro" id="IPR036890">
    <property type="entry name" value="HATPase_C_sf"/>
</dbReference>
<dbReference type="InterPro" id="IPR036097">
    <property type="entry name" value="HisK_dim/P_sf"/>
</dbReference>
<feature type="domain" description="Histidine kinase" evidence="20">
    <location>
        <begin position="599"/>
        <end position="819"/>
    </location>
</feature>
<dbReference type="Pfam" id="PF00512">
    <property type="entry name" value="HisKA"/>
    <property type="match status" value="1"/>
</dbReference>
<keyword evidence="6 17" id="KW-0597">Phosphoprotein</keyword>
<reference evidence="23 24" key="1">
    <citation type="submission" date="2017-08" db="EMBL/GenBank/DDBJ databases">
        <title>Comparative genomics of bacteria isolated from necrotic lesions of AOD affected trees.</title>
        <authorList>
            <person name="Doonan J."/>
            <person name="Denman S."/>
            <person name="Mcdonald J.E."/>
        </authorList>
    </citation>
    <scope>NUCLEOTIDE SEQUENCE [LARGE SCALE GENOMIC DNA]</scope>
    <source>
        <strain evidence="23 24">CIP 105588</strain>
    </source>
</reference>
<dbReference type="PROSITE" id="PS50109">
    <property type="entry name" value="HIS_KIN"/>
    <property type="match status" value="1"/>
</dbReference>
<dbReference type="SUPFAM" id="SSF53850">
    <property type="entry name" value="Periplasmic binding protein-like II"/>
    <property type="match status" value="2"/>
</dbReference>
<feature type="chain" id="PRO_5046759811" description="histidine kinase" evidence="19">
    <location>
        <begin position="18"/>
        <end position="1084"/>
    </location>
</feature>
<dbReference type="InterPro" id="IPR003594">
    <property type="entry name" value="HATPase_dom"/>
</dbReference>
<keyword evidence="15 18" id="KW-0472">Membrane</keyword>
<dbReference type="SUPFAM" id="SSF47384">
    <property type="entry name" value="Homodimeric domain of signal transducing histidine kinase"/>
    <property type="match status" value="1"/>
</dbReference>
<organism evidence="23 24">
    <name type="scientific">Rahnella variigena</name>
    <dbReference type="NCBI Taxonomy" id="574964"/>
    <lineage>
        <taxon>Bacteria</taxon>
        <taxon>Pseudomonadati</taxon>
        <taxon>Pseudomonadota</taxon>
        <taxon>Gammaproteobacteria</taxon>
        <taxon>Enterobacterales</taxon>
        <taxon>Yersiniaceae</taxon>
        <taxon>Rahnella</taxon>
    </lineage>
</organism>
<keyword evidence="7" id="KW-0808">Transferase</keyword>
<evidence type="ECO:0000256" key="8">
    <source>
        <dbReference type="ARBA" id="ARBA00022692"/>
    </source>
</evidence>
<keyword evidence="5" id="KW-0997">Cell inner membrane</keyword>
<feature type="modified residue" description="4-aspartylphosphate" evidence="17">
    <location>
        <position position="890"/>
    </location>
</feature>
<evidence type="ECO:0000259" key="20">
    <source>
        <dbReference type="PROSITE" id="PS50109"/>
    </source>
</evidence>
<keyword evidence="11 23" id="KW-0418">Kinase</keyword>
<gene>
    <name evidence="23" type="ORF">CKQ54_06180</name>
</gene>
<evidence type="ECO:0000256" key="10">
    <source>
        <dbReference type="ARBA" id="ARBA00022741"/>
    </source>
</evidence>
<comment type="subcellular location">
    <subcellularLocation>
        <location evidence="2">Cell inner membrane</location>
        <topology evidence="2">Multi-pass membrane protein</topology>
    </subcellularLocation>
</comment>
<dbReference type="InterPro" id="IPR001789">
    <property type="entry name" value="Sig_transdc_resp-reg_receiver"/>
</dbReference>
<dbReference type="InterPro" id="IPR036641">
    <property type="entry name" value="HPT_dom_sf"/>
</dbReference>
<evidence type="ECO:0000256" key="14">
    <source>
        <dbReference type="ARBA" id="ARBA00023012"/>
    </source>
</evidence>
<evidence type="ECO:0000313" key="23">
    <source>
        <dbReference type="EMBL" id="RKF70902.1"/>
    </source>
</evidence>
<dbReference type="InterPro" id="IPR005467">
    <property type="entry name" value="His_kinase_dom"/>
</dbReference>
<keyword evidence="24" id="KW-1185">Reference proteome</keyword>
<comment type="caution">
    <text evidence="23">The sequence shown here is derived from an EMBL/GenBank/DDBJ whole genome shotgun (WGS) entry which is preliminary data.</text>
</comment>
<dbReference type="Pfam" id="PF02518">
    <property type="entry name" value="HATPase_c"/>
    <property type="match status" value="1"/>
</dbReference>
<dbReference type="SMART" id="SM00062">
    <property type="entry name" value="PBPb"/>
    <property type="match status" value="1"/>
</dbReference>
<feature type="domain" description="Response regulatory" evidence="21">
    <location>
        <begin position="841"/>
        <end position="955"/>
    </location>
</feature>
<dbReference type="EMBL" id="NSDJ01000001">
    <property type="protein sequence ID" value="RKF70902.1"/>
    <property type="molecule type" value="Genomic_DNA"/>
</dbReference>
<feature type="domain" description="HPt" evidence="22">
    <location>
        <begin position="979"/>
        <end position="1073"/>
    </location>
</feature>
<dbReference type="SUPFAM" id="SSF47226">
    <property type="entry name" value="Histidine-containing phosphotransfer domain, HPT domain"/>
    <property type="match status" value="1"/>
</dbReference>
<keyword evidence="12" id="KW-0067">ATP-binding</keyword>
<keyword evidence="9 19" id="KW-0732">Signal</keyword>
<dbReference type="GO" id="GO:0016301">
    <property type="term" value="F:kinase activity"/>
    <property type="evidence" value="ECO:0007669"/>
    <property type="project" value="UniProtKB-KW"/>
</dbReference>
<feature type="transmembrane region" description="Helical" evidence="18">
    <location>
        <begin position="530"/>
        <end position="553"/>
    </location>
</feature>
<keyword evidence="14" id="KW-0902">Two-component regulatory system</keyword>
<accession>A0ABX9Q3K2</accession>
<dbReference type="CDD" id="cd00082">
    <property type="entry name" value="HisKA"/>
    <property type="match status" value="1"/>
</dbReference>
<name>A0ABX9Q3K2_9GAMM</name>
<dbReference type="Pfam" id="PF00497">
    <property type="entry name" value="SBP_bac_3"/>
    <property type="match status" value="2"/>
</dbReference>
<dbReference type="InterPro" id="IPR003661">
    <property type="entry name" value="HisK_dim/P_dom"/>
</dbReference>
<keyword evidence="4" id="KW-1003">Cell membrane</keyword>
<evidence type="ECO:0000256" key="11">
    <source>
        <dbReference type="ARBA" id="ARBA00022777"/>
    </source>
</evidence>
<feature type="modified residue" description="Phosphohistidine" evidence="16">
    <location>
        <position position="1018"/>
    </location>
</feature>
<evidence type="ECO:0000259" key="22">
    <source>
        <dbReference type="PROSITE" id="PS50894"/>
    </source>
</evidence>
<dbReference type="InterPro" id="IPR049871">
    <property type="entry name" value="BvgS-like_periplasmic2"/>
</dbReference>
<dbReference type="Gene3D" id="3.30.565.10">
    <property type="entry name" value="Histidine kinase-like ATPase, C-terminal domain"/>
    <property type="match status" value="1"/>
</dbReference>
<evidence type="ECO:0000256" key="18">
    <source>
        <dbReference type="SAM" id="Phobius"/>
    </source>
</evidence>
<dbReference type="InterPro" id="IPR011006">
    <property type="entry name" value="CheY-like_superfamily"/>
</dbReference>
<dbReference type="Gene3D" id="3.40.50.2300">
    <property type="match status" value="1"/>
</dbReference>
<dbReference type="Proteomes" id="UP000284853">
    <property type="component" value="Unassembled WGS sequence"/>
</dbReference>
<dbReference type="InterPro" id="IPR004358">
    <property type="entry name" value="Sig_transdc_His_kin-like_C"/>
</dbReference>
<sequence>MKIFAFILLIVLFPVNAATVKNIEIKNSFINNFERVKLSKDEIRLIARKQSLVIGTWTPEISPVVYDSVDHYYRGINADYLALMQKSLGVKITITLYSSEAEALEELRKNHVDMLLTPLTRKAYEEDDLLHSSALVRTYPTLVTSLKNAMQPLSTDKTVTIACSESCPPAGSIKADFPNAVIKYYDTDYLAMSSVSDNENTYFIGDNISTGNYISKFFPQSLSVIRYFLQSDLDNHFIFNSEQIILCETINNFIHAISNETNIQITQNWLDRGNLSFLNKPISLTGREKKWLKKHKKIRVLVNPYYPPFTITNHENEIRGIMGDILNLIQIQTGLEFEPVFTNSNAEMIKIMLKGEWDLIPAATYSSERVDHISFSDPFMKVPFVLVTKLKRAVDTSLKDITQVAIPSHFTIDRQLRDKYPQVKWILVENTSIAMNMVNKGEVDAAVTTQLSARYIIDHYYPNALNYMRLSDMPLAPISFALSKSDPELKSILNKALMSIPPREILQLTEKWSKMPKVQIETWNLYSKQFYLVIALAGTLIISSLIWGIYLLSEVRKRKESERQLEIQLQLKESLSSALEEEKNKAILATEAKSQFLATMTHELRTPVSSIVGFLELLDGHKLDDQQHREAISQVYSTAQSLLGLIGEILDVDKVASGKYQIHYQRTDVNKLILEICRSFEGITQKKNLSLNVNITLPNDIQILVDPQALRQIVNNLISNALKFTDKGGVQVCVHQHRFSDYQTGIQILVSDTGCGISQDEQATLFTRYSQARSGRLQTGSGLGLAICKELVSLMHGTLMMDSQPGSGTTLTLNLPVEICAPQPDISAVPQSEPLALAPLSILIADDHPANRLLLRRQLQNIGYEVHEASDGDVAEKMLGRMHFDLLITDINMPGKDGITLSKDIRKSHPTLQIWGLTANAQEHMREKCLQSGMNLCLFKPVSLGTLTNELNKLARGRPVTPAISHLNVDVLNRNTGGQKDLLNELIQVFYREAKKDLAEAEKAITVGSFSKFRQAMHRLHGASQLLEIAELKTILVPVEAMDEIELTNEYCLSVLKSVRSILQDVSEEITIICPADIQELPDR</sequence>
<dbReference type="PROSITE" id="PS50894">
    <property type="entry name" value="HPT"/>
    <property type="match status" value="1"/>
</dbReference>
<dbReference type="CDD" id="cd13707">
    <property type="entry name" value="PBP2_BvgS_D2"/>
    <property type="match status" value="1"/>
</dbReference>
<evidence type="ECO:0000256" key="9">
    <source>
        <dbReference type="ARBA" id="ARBA00022729"/>
    </source>
</evidence>
<keyword evidence="8 18" id="KW-0812">Transmembrane</keyword>
<dbReference type="CDD" id="cd17546">
    <property type="entry name" value="REC_hyHK_CKI1_RcsC-like"/>
    <property type="match status" value="1"/>
</dbReference>
<dbReference type="Gene3D" id="1.10.287.130">
    <property type="match status" value="1"/>
</dbReference>
<dbReference type="InterPro" id="IPR008207">
    <property type="entry name" value="Sig_transdc_His_kin_Hpt_dom"/>
</dbReference>
<evidence type="ECO:0000256" key="6">
    <source>
        <dbReference type="ARBA" id="ARBA00022553"/>
    </source>
</evidence>
<feature type="signal peptide" evidence="19">
    <location>
        <begin position="1"/>
        <end position="17"/>
    </location>
</feature>
<evidence type="ECO:0000256" key="17">
    <source>
        <dbReference type="PROSITE-ProRule" id="PRU00169"/>
    </source>
</evidence>
<comment type="catalytic activity">
    <reaction evidence="1">
        <text>ATP + protein L-histidine = ADP + protein N-phospho-L-histidine.</text>
        <dbReference type="EC" id="2.7.13.3"/>
    </reaction>
</comment>
<evidence type="ECO:0000256" key="12">
    <source>
        <dbReference type="ARBA" id="ARBA00022840"/>
    </source>
</evidence>
<evidence type="ECO:0000256" key="1">
    <source>
        <dbReference type="ARBA" id="ARBA00000085"/>
    </source>
</evidence>
<evidence type="ECO:0000256" key="19">
    <source>
        <dbReference type="SAM" id="SignalP"/>
    </source>
</evidence>
<evidence type="ECO:0000256" key="15">
    <source>
        <dbReference type="ARBA" id="ARBA00023136"/>
    </source>
</evidence>
<dbReference type="Pfam" id="PF00072">
    <property type="entry name" value="Response_reg"/>
    <property type="match status" value="1"/>
</dbReference>
<dbReference type="Gene3D" id="3.40.190.10">
    <property type="entry name" value="Periplasmic binding protein-like II"/>
    <property type="match status" value="4"/>
</dbReference>
<dbReference type="SMART" id="SM00448">
    <property type="entry name" value="REC"/>
    <property type="match status" value="1"/>
</dbReference>
<dbReference type="SUPFAM" id="SSF55874">
    <property type="entry name" value="ATPase domain of HSP90 chaperone/DNA topoisomerase II/histidine kinase"/>
    <property type="match status" value="1"/>
</dbReference>
<evidence type="ECO:0000313" key="24">
    <source>
        <dbReference type="Proteomes" id="UP000284853"/>
    </source>
</evidence>
<protein>
    <recommendedName>
        <fullName evidence="3">histidine kinase</fullName>
        <ecNumber evidence="3">2.7.13.3</ecNumber>
    </recommendedName>
</protein>
<dbReference type="PANTHER" id="PTHR43047:SF72">
    <property type="entry name" value="OSMOSENSING HISTIDINE PROTEIN KINASE SLN1"/>
    <property type="match status" value="1"/>
</dbReference>
<dbReference type="CDD" id="cd13705">
    <property type="entry name" value="PBP2_BvgS_D1"/>
    <property type="match status" value="1"/>
</dbReference>
<dbReference type="PROSITE" id="PS50110">
    <property type="entry name" value="RESPONSE_REGULATORY"/>
    <property type="match status" value="1"/>
</dbReference>
<dbReference type="CDD" id="cd16922">
    <property type="entry name" value="HATPase_EvgS-ArcB-TorS-like"/>
    <property type="match status" value="1"/>
</dbReference>
<evidence type="ECO:0000256" key="13">
    <source>
        <dbReference type="ARBA" id="ARBA00022989"/>
    </source>
</evidence>
<keyword evidence="13 18" id="KW-1133">Transmembrane helix</keyword>
<evidence type="ECO:0000256" key="5">
    <source>
        <dbReference type="ARBA" id="ARBA00022519"/>
    </source>
</evidence>
<dbReference type="InterPro" id="IPR001638">
    <property type="entry name" value="Solute-binding_3/MltF_N"/>
</dbReference>
<evidence type="ECO:0000256" key="4">
    <source>
        <dbReference type="ARBA" id="ARBA00022475"/>
    </source>
</evidence>
<evidence type="ECO:0000256" key="2">
    <source>
        <dbReference type="ARBA" id="ARBA00004429"/>
    </source>
</evidence>
<evidence type="ECO:0000256" key="7">
    <source>
        <dbReference type="ARBA" id="ARBA00022679"/>
    </source>
</evidence>
<keyword evidence="10" id="KW-0547">Nucleotide-binding</keyword>
<dbReference type="InterPro" id="IPR049870">
    <property type="entry name" value="BvgS-like_periplasmic1"/>
</dbReference>
<dbReference type="Pfam" id="PF01627">
    <property type="entry name" value="Hpt"/>
    <property type="match status" value="1"/>
</dbReference>
<evidence type="ECO:0000256" key="3">
    <source>
        <dbReference type="ARBA" id="ARBA00012438"/>
    </source>
</evidence>